<proteinExistence type="predicted"/>
<dbReference type="EMBL" id="CP119311">
    <property type="protein sequence ID" value="WEK34066.1"/>
    <property type="molecule type" value="Genomic_DNA"/>
</dbReference>
<keyword evidence="1" id="KW-0732">Signal</keyword>
<sequence length="213" mass="24482">MKTVALKKIKLFFIALSLCSVSSLQAQYVEPEEKDKVTELYPEVAFDSVYAKSVLAKGTGKITGVAFTRPRTKFGYKAPLADKIKASKITVQLFPVTPYLESWLELRKKKENRKKKVYVYMSPEAFRYRLEAVTNSEGKFTFPDMKPGKYFLTAIMDYSLSKSYDAYTGSGYNNYGGRTDYYERKQYFSNHAERLEEYVEVKSDGEVVKVTLK</sequence>
<organism evidence="2 3">
    <name type="scientific">Candidatus Pseudobacter hemicellulosilyticus</name>
    <dbReference type="NCBI Taxonomy" id="3121375"/>
    <lineage>
        <taxon>Bacteria</taxon>
        <taxon>Pseudomonadati</taxon>
        <taxon>Bacteroidota</taxon>
        <taxon>Chitinophagia</taxon>
        <taxon>Chitinophagales</taxon>
        <taxon>Chitinophagaceae</taxon>
        <taxon>Pseudobacter</taxon>
    </lineage>
</organism>
<name>A0AAJ5WNQ3_9BACT</name>
<dbReference type="SUPFAM" id="SSF117074">
    <property type="entry name" value="Hypothetical protein PA1324"/>
    <property type="match status" value="1"/>
</dbReference>
<dbReference type="AlphaFoldDB" id="A0AAJ5WNQ3"/>
<protein>
    <recommendedName>
        <fullName evidence="4">Carboxypeptidase regulatory-like domain-containing protein</fullName>
    </recommendedName>
</protein>
<evidence type="ECO:0008006" key="4">
    <source>
        <dbReference type="Google" id="ProtNLM"/>
    </source>
</evidence>
<feature type="chain" id="PRO_5042595747" description="Carboxypeptidase regulatory-like domain-containing protein" evidence="1">
    <location>
        <begin position="27"/>
        <end position="213"/>
    </location>
</feature>
<feature type="signal peptide" evidence="1">
    <location>
        <begin position="1"/>
        <end position="26"/>
    </location>
</feature>
<evidence type="ECO:0000313" key="2">
    <source>
        <dbReference type="EMBL" id="WEK34066.1"/>
    </source>
</evidence>
<reference evidence="2" key="1">
    <citation type="submission" date="2023-03" db="EMBL/GenBank/DDBJ databases">
        <title>Andean soil-derived lignocellulolytic bacterial consortium as a source of novel taxa and putative plastic-active enzymes.</title>
        <authorList>
            <person name="Diaz-Garcia L."/>
            <person name="Chuvochina M."/>
            <person name="Feuerriegel G."/>
            <person name="Bunk B."/>
            <person name="Sproer C."/>
            <person name="Streit W.R."/>
            <person name="Rodriguez L.M."/>
            <person name="Overmann J."/>
            <person name="Jimenez D.J."/>
        </authorList>
    </citation>
    <scope>NUCLEOTIDE SEQUENCE</scope>
    <source>
        <strain evidence="2">MAG 7</strain>
    </source>
</reference>
<dbReference type="Proteomes" id="UP001220610">
    <property type="component" value="Chromosome"/>
</dbReference>
<gene>
    <name evidence="2" type="ORF">P0Y53_16385</name>
</gene>
<evidence type="ECO:0000256" key="1">
    <source>
        <dbReference type="SAM" id="SignalP"/>
    </source>
</evidence>
<accession>A0AAJ5WNQ3</accession>
<evidence type="ECO:0000313" key="3">
    <source>
        <dbReference type="Proteomes" id="UP001220610"/>
    </source>
</evidence>
<dbReference type="Gene3D" id="2.60.40.1120">
    <property type="entry name" value="Carboxypeptidase-like, regulatory domain"/>
    <property type="match status" value="1"/>
</dbReference>